<dbReference type="Pfam" id="PF04086">
    <property type="entry name" value="SRP-alpha_N"/>
    <property type="match status" value="1"/>
</dbReference>
<dbReference type="SMART" id="SM00963">
    <property type="entry name" value="SRP54_N"/>
    <property type="match status" value="1"/>
</dbReference>
<feature type="region of interest" description="Disordered" evidence="8">
    <location>
        <begin position="141"/>
        <end position="202"/>
    </location>
</feature>
<comment type="similarity">
    <text evidence="2">Belongs to the GTP-binding SRP family.</text>
</comment>
<organism evidence="10">
    <name type="scientific">Blastocystis hominis</name>
    <dbReference type="NCBI Taxonomy" id="12968"/>
    <lineage>
        <taxon>Eukaryota</taxon>
        <taxon>Sar</taxon>
        <taxon>Stramenopiles</taxon>
        <taxon>Bigyra</taxon>
        <taxon>Opalozoa</taxon>
        <taxon>Opalinata</taxon>
        <taxon>Blastocystidae</taxon>
        <taxon>Blastocystis</taxon>
    </lineage>
</organism>
<dbReference type="FunFam" id="3.40.50.300:FF:000188">
    <property type="entry name" value="signal recognition particle receptor subunit alpha"/>
    <property type="match status" value="1"/>
</dbReference>
<dbReference type="AlphaFoldDB" id="D8LWT1"/>
<dbReference type="GO" id="GO:0005047">
    <property type="term" value="F:signal recognition particle binding"/>
    <property type="evidence" value="ECO:0007669"/>
    <property type="project" value="InterPro"/>
</dbReference>
<name>D8LWT1_BLAHO</name>
<dbReference type="SUPFAM" id="SSF52540">
    <property type="entry name" value="P-loop containing nucleoside triphosphate hydrolases"/>
    <property type="match status" value="1"/>
</dbReference>
<keyword evidence="3" id="KW-0547">Nucleotide-binding</keyword>
<evidence type="ECO:0000256" key="7">
    <source>
        <dbReference type="ARBA" id="ARBA00023170"/>
    </source>
</evidence>
<evidence type="ECO:0000256" key="6">
    <source>
        <dbReference type="ARBA" id="ARBA00023136"/>
    </source>
</evidence>
<sequence>MIDLFCIFTTTGLVLWSKSFCELKGTPINKLIKDVILVERTNEKVFYDDQYALKWSFNNDLGLVFVVVYQRILQLMYVDDLLAAVKKAFVTSFKDSLPVTTICEFDFDEQFSQLLDSVESASQRSKRPSLFSGSTLNRLRSSREVKETSESSVQAVESETQPEEPEVEERVEKSSPTMTRKNSKKQEAKAKPEKKKKSKFLVSEDDNVDINSLDRNSENASVTRDVVENFVCNESEMDRPEEEESSSSSSSSSSSWGLGKLTGFMKRLVGETPITNEELTPVIDSLKKKLVEKNVATDIADSICENVRTKILGKKLGGIKSVTSVVRAALEESIESILTTRSSVDILRLVQDARKQGKTFSIVFCGVNGVGKSTSLSKVAYYFKSKGLRVLLAACDTYRSGAVEQLRVHVDRLGLDLFERGYTKDPSDVAYYALRYANEQGFDVCLIDTAGRMQNNEGLMRSLVKLVNVNHPDLILFVGEALVGNDGVDQLREFNRALHDLSDLAEPRLVDGIVLTKFDTIDDKVGAALSMVYCTGKPIVFVGTGQKYTNLKRLNVKDVVNLLLN</sequence>
<keyword evidence="5" id="KW-0342">GTP-binding</keyword>
<dbReference type="EMBL" id="FN668638">
    <property type="protein sequence ID" value="CBK20270.2"/>
    <property type="molecule type" value="Genomic_DNA"/>
</dbReference>
<dbReference type="InterPro" id="IPR036225">
    <property type="entry name" value="SRP/SRP_N"/>
</dbReference>
<dbReference type="PROSITE" id="PS00300">
    <property type="entry name" value="SRP54"/>
    <property type="match status" value="1"/>
</dbReference>
<keyword evidence="7" id="KW-0675">Receptor</keyword>
<feature type="compositionally biased region" description="Low complexity" evidence="8">
    <location>
        <begin position="246"/>
        <end position="255"/>
    </location>
</feature>
<evidence type="ECO:0000256" key="8">
    <source>
        <dbReference type="SAM" id="MobiDB-lite"/>
    </source>
</evidence>
<comment type="subcellular location">
    <subcellularLocation>
        <location evidence="1">Endoplasmic reticulum membrane</location>
        <topology evidence="1">Peripheral membrane protein</topology>
        <orientation evidence="1">Cytoplasmic side</orientation>
    </subcellularLocation>
</comment>
<dbReference type="InterPro" id="IPR007222">
    <property type="entry name" value="Sig_recog_particle_rcpt_asu_N"/>
</dbReference>
<dbReference type="InterPro" id="IPR027417">
    <property type="entry name" value="P-loop_NTPase"/>
</dbReference>
<feature type="region of interest" description="Disordered" evidence="8">
    <location>
        <begin position="235"/>
        <end position="256"/>
    </location>
</feature>
<dbReference type="GO" id="GO:0005785">
    <property type="term" value="C:signal recognition particle receptor complex"/>
    <property type="evidence" value="ECO:0007669"/>
    <property type="project" value="InterPro"/>
</dbReference>
<dbReference type="Gene3D" id="3.30.450.60">
    <property type="match status" value="1"/>
</dbReference>
<keyword evidence="4" id="KW-0256">Endoplasmic reticulum</keyword>
<proteinExistence type="inferred from homology"/>
<evidence type="ECO:0000256" key="2">
    <source>
        <dbReference type="ARBA" id="ARBA00008531"/>
    </source>
</evidence>
<dbReference type="SMART" id="SM00382">
    <property type="entry name" value="AAA"/>
    <property type="match status" value="1"/>
</dbReference>
<keyword evidence="6" id="KW-0472">Membrane</keyword>
<evidence type="ECO:0000256" key="1">
    <source>
        <dbReference type="ARBA" id="ARBA00004397"/>
    </source>
</evidence>
<dbReference type="OMA" id="HLGWIDK"/>
<keyword evidence="11" id="KW-1185">Reference proteome</keyword>
<evidence type="ECO:0000313" key="10">
    <source>
        <dbReference type="EMBL" id="CBK20270.2"/>
    </source>
</evidence>
<accession>D8LWT1</accession>
<dbReference type="InParanoid" id="D8LWT1"/>
<evidence type="ECO:0000313" key="11">
    <source>
        <dbReference type="Proteomes" id="UP000008312"/>
    </source>
</evidence>
<dbReference type="Gene3D" id="3.40.50.300">
    <property type="entry name" value="P-loop containing nucleotide triphosphate hydrolases"/>
    <property type="match status" value="1"/>
</dbReference>
<dbReference type="Proteomes" id="UP000008312">
    <property type="component" value="Unassembled WGS sequence"/>
</dbReference>
<evidence type="ECO:0000259" key="9">
    <source>
        <dbReference type="PROSITE" id="PS00300"/>
    </source>
</evidence>
<dbReference type="Gene3D" id="1.20.120.140">
    <property type="entry name" value="Signal recognition particle SRP54, nucleotide-binding domain"/>
    <property type="match status" value="1"/>
</dbReference>
<dbReference type="CDD" id="cd17876">
    <property type="entry name" value="SRalpha_C"/>
    <property type="match status" value="1"/>
</dbReference>
<dbReference type="PANTHER" id="PTHR43134:SF1">
    <property type="entry name" value="SIGNAL RECOGNITION PARTICLE RECEPTOR SUBUNIT ALPHA"/>
    <property type="match status" value="1"/>
</dbReference>
<dbReference type="OrthoDB" id="1727884at2759"/>
<dbReference type="Pfam" id="PF02881">
    <property type="entry name" value="SRP54_N"/>
    <property type="match status" value="1"/>
</dbReference>
<evidence type="ECO:0000256" key="5">
    <source>
        <dbReference type="ARBA" id="ARBA00023134"/>
    </source>
</evidence>
<evidence type="ECO:0000256" key="3">
    <source>
        <dbReference type="ARBA" id="ARBA00022741"/>
    </source>
</evidence>
<dbReference type="GeneID" id="24917934"/>
<dbReference type="FunCoup" id="D8LWT1">
    <property type="interactions" value="282"/>
</dbReference>
<feature type="domain" description="SRP54-type proteins GTP-binding" evidence="9">
    <location>
        <begin position="538"/>
        <end position="551"/>
    </location>
</feature>
<dbReference type="Pfam" id="PF00448">
    <property type="entry name" value="SRP54"/>
    <property type="match status" value="1"/>
</dbReference>
<dbReference type="GO" id="GO:0006886">
    <property type="term" value="P:intracellular protein transport"/>
    <property type="evidence" value="ECO:0007669"/>
    <property type="project" value="InterPro"/>
</dbReference>
<reference evidence="10" key="1">
    <citation type="submission" date="2010-02" db="EMBL/GenBank/DDBJ databases">
        <title>Sequencing and annotation of the Blastocystis hominis genome.</title>
        <authorList>
            <person name="Wincker P."/>
        </authorList>
    </citation>
    <scope>NUCLEOTIDE SEQUENCE</scope>
    <source>
        <strain evidence="10">Singapore isolate B</strain>
    </source>
</reference>
<gene>
    <name evidence="10" type="ORF">GSBLH_T00000632001</name>
</gene>
<dbReference type="CDD" id="cd14826">
    <property type="entry name" value="SR_alpha_SRX"/>
    <property type="match status" value="1"/>
</dbReference>
<dbReference type="InterPro" id="IPR013822">
    <property type="entry name" value="Signal_recog_particl_SRP54_hlx"/>
</dbReference>
<evidence type="ECO:0000256" key="4">
    <source>
        <dbReference type="ARBA" id="ARBA00022824"/>
    </source>
</evidence>
<dbReference type="InterPro" id="IPR042101">
    <property type="entry name" value="SRP54_N_sf"/>
</dbReference>
<dbReference type="InterPro" id="IPR011012">
    <property type="entry name" value="Longin-like_dom_sf"/>
</dbReference>
<dbReference type="SUPFAM" id="SSF64356">
    <property type="entry name" value="SNARE-like"/>
    <property type="match status" value="1"/>
</dbReference>
<dbReference type="InterPro" id="IPR000897">
    <property type="entry name" value="SRP54_GTPase_dom"/>
</dbReference>
<dbReference type="RefSeq" id="XP_012894318.1">
    <property type="nucleotide sequence ID" value="XM_013038864.1"/>
</dbReference>
<protein>
    <recommendedName>
        <fullName evidence="9">SRP54-type proteins GTP-binding domain-containing protein</fullName>
    </recommendedName>
</protein>
<dbReference type="SUPFAM" id="SSF47364">
    <property type="entry name" value="Domain of the SRP/SRP receptor G-proteins"/>
    <property type="match status" value="1"/>
</dbReference>
<dbReference type="GO" id="GO:0003924">
    <property type="term" value="F:GTPase activity"/>
    <property type="evidence" value="ECO:0007669"/>
    <property type="project" value="InterPro"/>
</dbReference>
<dbReference type="InterPro" id="IPR003593">
    <property type="entry name" value="AAA+_ATPase"/>
</dbReference>
<dbReference type="PANTHER" id="PTHR43134">
    <property type="entry name" value="SIGNAL RECOGNITION PARTICLE RECEPTOR SUBUNIT ALPHA"/>
    <property type="match status" value="1"/>
</dbReference>
<dbReference type="GO" id="GO:0006614">
    <property type="term" value="P:SRP-dependent cotranslational protein targeting to membrane"/>
    <property type="evidence" value="ECO:0007669"/>
    <property type="project" value="InterPro"/>
</dbReference>
<dbReference type="SMART" id="SM00962">
    <property type="entry name" value="SRP54"/>
    <property type="match status" value="1"/>
</dbReference>
<dbReference type="GO" id="GO:0005525">
    <property type="term" value="F:GTP binding"/>
    <property type="evidence" value="ECO:0007669"/>
    <property type="project" value="UniProtKB-KW"/>
</dbReference>